<keyword evidence="1 3" id="KW-0996">Nickel insertion</keyword>
<dbReference type="Pfam" id="PF01730">
    <property type="entry name" value="UreF"/>
    <property type="match status" value="1"/>
</dbReference>
<keyword evidence="2 3" id="KW-0143">Chaperone</keyword>
<dbReference type="GO" id="GO:0005737">
    <property type="term" value="C:cytoplasm"/>
    <property type="evidence" value="ECO:0007669"/>
    <property type="project" value="UniProtKB-SubCell"/>
</dbReference>
<dbReference type="InterPro" id="IPR038277">
    <property type="entry name" value="UreF_sf"/>
</dbReference>
<dbReference type="PANTHER" id="PTHR33620">
    <property type="entry name" value="UREASE ACCESSORY PROTEIN F"/>
    <property type="match status" value="1"/>
</dbReference>
<evidence type="ECO:0000256" key="3">
    <source>
        <dbReference type="HAMAP-Rule" id="MF_01385"/>
    </source>
</evidence>
<comment type="caution">
    <text evidence="4">The sequence shown here is derived from an EMBL/GenBank/DDBJ whole genome shotgun (WGS) entry which is preliminary data.</text>
</comment>
<evidence type="ECO:0000313" key="5">
    <source>
        <dbReference type="EMBL" id="SES98356.1"/>
    </source>
</evidence>
<dbReference type="EMBL" id="FOIB01000001">
    <property type="protein sequence ID" value="SES98356.1"/>
    <property type="molecule type" value="Genomic_DNA"/>
</dbReference>
<keyword evidence="6" id="KW-1185">Reference proteome</keyword>
<gene>
    <name evidence="3 4" type="primary">ureF</name>
    <name evidence="4" type="ORF">MFU01_07350</name>
    <name evidence="5" type="ORF">SAMN05443572_101754</name>
</gene>
<comment type="subcellular location">
    <subcellularLocation>
        <location evidence="3">Cytoplasm</location>
    </subcellularLocation>
</comment>
<dbReference type="Proteomes" id="UP000321514">
    <property type="component" value="Unassembled WGS sequence"/>
</dbReference>
<evidence type="ECO:0000313" key="4">
    <source>
        <dbReference type="EMBL" id="GEN05698.1"/>
    </source>
</evidence>
<comment type="similarity">
    <text evidence="3">Belongs to the UreF family.</text>
</comment>
<organism evidence="4 7">
    <name type="scientific">Myxococcus fulvus</name>
    <dbReference type="NCBI Taxonomy" id="33"/>
    <lineage>
        <taxon>Bacteria</taxon>
        <taxon>Pseudomonadati</taxon>
        <taxon>Myxococcota</taxon>
        <taxon>Myxococcia</taxon>
        <taxon>Myxococcales</taxon>
        <taxon>Cystobacterineae</taxon>
        <taxon>Myxococcaceae</taxon>
        <taxon>Myxococcus</taxon>
    </lineage>
</organism>
<comment type="subunit">
    <text evidence="3">UreD, UreF and UreG form a complex that acts as a GTP-hydrolysis-dependent molecular chaperone, activating the urease apoprotein by helping to assemble the nickel containing metallocenter of UreC. The UreE protein probably delivers the nickel.</text>
</comment>
<evidence type="ECO:0000256" key="2">
    <source>
        <dbReference type="ARBA" id="ARBA00023186"/>
    </source>
</evidence>
<dbReference type="PANTHER" id="PTHR33620:SF1">
    <property type="entry name" value="UREASE ACCESSORY PROTEIN F"/>
    <property type="match status" value="1"/>
</dbReference>
<evidence type="ECO:0000313" key="6">
    <source>
        <dbReference type="Proteomes" id="UP000183760"/>
    </source>
</evidence>
<dbReference type="OrthoDB" id="9798772at2"/>
<dbReference type="GO" id="GO:0016151">
    <property type="term" value="F:nickel cation binding"/>
    <property type="evidence" value="ECO:0007669"/>
    <property type="project" value="UniProtKB-UniRule"/>
</dbReference>
<dbReference type="Proteomes" id="UP000183760">
    <property type="component" value="Unassembled WGS sequence"/>
</dbReference>
<comment type="function">
    <text evidence="3">Required for maturation of urease via the functional incorporation of the urease nickel metallocenter.</text>
</comment>
<dbReference type="Gene3D" id="1.10.4190.10">
    <property type="entry name" value="Urease accessory protein UreF"/>
    <property type="match status" value="1"/>
</dbReference>
<dbReference type="RefSeq" id="WP_074949052.1">
    <property type="nucleotide sequence ID" value="NZ_BJXR01000011.1"/>
</dbReference>
<dbReference type="AlphaFoldDB" id="A0A511SX17"/>
<dbReference type="PIRSF" id="PIRSF009467">
    <property type="entry name" value="Ureas_acces_UreF"/>
    <property type="match status" value="1"/>
</dbReference>
<dbReference type="InterPro" id="IPR002639">
    <property type="entry name" value="UreF"/>
</dbReference>
<sequence length="220" mass="23442">MGSSWKVLQLADSGFPTGGFAHSGGLEAAVQAGEVRGAPELRRFTRELLWQAGYGALPLLSAAHREPSRLPELDTRADAFLTSHVAHRASRTQGRAFLDTCARIFPGPVGPLRESARASGIGFHHAPVFGAVVAALEVELSEAQRLHLSLTLRGALSAAVRLGVIGTHESHQLQHQATPLLDAVLERCAGLGLESLAQPSPLLDLLGSTHDRLYSRLFLS</sequence>
<reference evidence="4 7" key="2">
    <citation type="submission" date="2019-07" db="EMBL/GenBank/DDBJ databases">
        <title>Whole genome shotgun sequence of Myxococcus fulvus NBRC 100333.</title>
        <authorList>
            <person name="Hosoyama A."/>
            <person name="Uohara A."/>
            <person name="Ohji S."/>
            <person name="Ichikawa N."/>
        </authorList>
    </citation>
    <scope>NUCLEOTIDE SEQUENCE [LARGE SCALE GENOMIC DNA]</scope>
    <source>
        <strain evidence="4 7">NBRC 100333</strain>
    </source>
</reference>
<dbReference type="HAMAP" id="MF_01385">
    <property type="entry name" value="UreF"/>
    <property type="match status" value="1"/>
</dbReference>
<evidence type="ECO:0000256" key="1">
    <source>
        <dbReference type="ARBA" id="ARBA00022988"/>
    </source>
</evidence>
<keyword evidence="3" id="KW-0963">Cytoplasm</keyword>
<accession>A0A511SX17</accession>
<dbReference type="STRING" id="1334629.MFUL124B02_04745"/>
<dbReference type="EMBL" id="BJXR01000011">
    <property type="protein sequence ID" value="GEN05698.1"/>
    <property type="molecule type" value="Genomic_DNA"/>
</dbReference>
<name>A0A511SX17_MYXFU</name>
<protein>
    <recommendedName>
        <fullName evidence="3">Urease accessory protein UreF</fullName>
    </recommendedName>
</protein>
<proteinExistence type="inferred from homology"/>
<evidence type="ECO:0000313" key="7">
    <source>
        <dbReference type="Proteomes" id="UP000321514"/>
    </source>
</evidence>
<reference evidence="5 6" key="1">
    <citation type="submission" date="2016-10" db="EMBL/GenBank/DDBJ databases">
        <authorList>
            <person name="Varghese N."/>
            <person name="Submissions S."/>
        </authorList>
    </citation>
    <scope>NUCLEOTIDE SEQUENCE [LARGE SCALE GENOMIC DNA]</scope>
    <source>
        <strain evidence="5 6">DSM 16525</strain>
    </source>
</reference>